<organism evidence="2 3">
    <name type="scientific">Liparis tanakae</name>
    <name type="common">Tanaka's snailfish</name>
    <dbReference type="NCBI Taxonomy" id="230148"/>
    <lineage>
        <taxon>Eukaryota</taxon>
        <taxon>Metazoa</taxon>
        <taxon>Chordata</taxon>
        <taxon>Craniata</taxon>
        <taxon>Vertebrata</taxon>
        <taxon>Euteleostomi</taxon>
        <taxon>Actinopterygii</taxon>
        <taxon>Neopterygii</taxon>
        <taxon>Teleostei</taxon>
        <taxon>Neoteleostei</taxon>
        <taxon>Acanthomorphata</taxon>
        <taxon>Eupercaria</taxon>
        <taxon>Perciformes</taxon>
        <taxon>Cottioidei</taxon>
        <taxon>Cottales</taxon>
        <taxon>Liparidae</taxon>
        <taxon>Liparis</taxon>
    </lineage>
</organism>
<dbReference type="AlphaFoldDB" id="A0A4Z2FY67"/>
<name>A0A4Z2FY67_9TELE</name>
<evidence type="ECO:0000256" key="1">
    <source>
        <dbReference type="SAM" id="MobiDB-lite"/>
    </source>
</evidence>
<comment type="caution">
    <text evidence="2">The sequence shown here is derived from an EMBL/GenBank/DDBJ whole genome shotgun (WGS) entry which is preliminary data.</text>
</comment>
<keyword evidence="3" id="KW-1185">Reference proteome</keyword>
<protein>
    <submittedName>
        <fullName evidence="2">Uncharacterized protein</fullName>
    </submittedName>
</protein>
<dbReference type="OrthoDB" id="10669558at2759"/>
<feature type="compositionally biased region" description="Low complexity" evidence="1">
    <location>
        <begin position="148"/>
        <end position="157"/>
    </location>
</feature>
<dbReference type="EMBL" id="SRLO01000816">
    <property type="protein sequence ID" value="TNN45931.1"/>
    <property type="molecule type" value="Genomic_DNA"/>
</dbReference>
<feature type="region of interest" description="Disordered" evidence="1">
    <location>
        <begin position="148"/>
        <end position="167"/>
    </location>
</feature>
<evidence type="ECO:0000313" key="2">
    <source>
        <dbReference type="EMBL" id="TNN45931.1"/>
    </source>
</evidence>
<proteinExistence type="predicted"/>
<sequence length="184" mass="20012">MARGDDITDCGPAACPVPACKVNGHNRGQRDFLLLLSVRPTWLADGGGAHEADERDVGGAARLQRDGMDPEVLQHVEDGLEPQVLHTALPVLIQGQTQLKVRTYSPRRVSLWRTRNTPWLAGPPASTSCAALRRDRVPWNHWHSLSGCSTASAGAASENRKEPGSRRTATWRFKDVHGAPGLVM</sequence>
<evidence type="ECO:0000313" key="3">
    <source>
        <dbReference type="Proteomes" id="UP000314294"/>
    </source>
</evidence>
<reference evidence="2 3" key="1">
    <citation type="submission" date="2019-03" db="EMBL/GenBank/DDBJ databases">
        <title>First draft genome of Liparis tanakae, snailfish: a comprehensive survey of snailfish specific genes.</title>
        <authorList>
            <person name="Kim W."/>
            <person name="Song I."/>
            <person name="Jeong J.-H."/>
            <person name="Kim D."/>
            <person name="Kim S."/>
            <person name="Ryu S."/>
            <person name="Song J.Y."/>
            <person name="Lee S.K."/>
        </authorList>
    </citation>
    <scope>NUCLEOTIDE SEQUENCE [LARGE SCALE GENOMIC DNA]</scope>
    <source>
        <tissue evidence="2">Muscle</tissue>
    </source>
</reference>
<gene>
    <name evidence="2" type="ORF">EYF80_043880</name>
</gene>
<dbReference type="Proteomes" id="UP000314294">
    <property type="component" value="Unassembled WGS sequence"/>
</dbReference>
<accession>A0A4Z2FY67</accession>